<evidence type="ECO:0008006" key="4">
    <source>
        <dbReference type="Google" id="ProtNLM"/>
    </source>
</evidence>
<organism evidence="2 3">
    <name type="scientific">Periconia digitata</name>
    <dbReference type="NCBI Taxonomy" id="1303443"/>
    <lineage>
        <taxon>Eukaryota</taxon>
        <taxon>Fungi</taxon>
        <taxon>Dikarya</taxon>
        <taxon>Ascomycota</taxon>
        <taxon>Pezizomycotina</taxon>
        <taxon>Dothideomycetes</taxon>
        <taxon>Pleosporomycetidae</taxon>
        <taxon>Pleosporales</taxon>
        <taxon>Massarineae</taxon>
        <taxon>Periconiaceae</taxon>
        <taxon>Periconia</taxon>
    </lineage>
</organism>
<feature type="chain" id="PRO_5040851007" description="Secreted protein" evidence="1">
    <location>
        <begin position="18"/>
        <end position="179"/>
    </location>
</feature>
<dbReference type="AlphaFoldDB" id="A0A9W4UD97"/>
<evidence type="ECO:0000256" key="1">
    <source>
        <dbReference type="SAM" id="SignalP"/>
    </source>
</evidence>
<comment type="caution">
    <text evidence="2">The sequence shown here is derived from an EMBL/GenBank/DDBJ whole genome shotgun (WGS) entry which is preliminary data.</text>
</comment>
<keyword evidence="3" id="KW-1185">Reference proteome</keyword>
<dbReference type="EMBL" id="CAOQHR010000004">
    <property type="protein sequence ID" value="CAI6333880.1"/>
    <property type="molecule type" value="Genomic_DNA"/>
</dbReference>
<evidence type="ECO:0000313" key="2">
    <source>
        <dbReference type="EMBL" id="CAI6333880.1"/>
    </source>
</evidence>
<name>A0A9W4UD97_9PLEO</name>
<dbReference type="Proteomes" id="UP001152607">
    <property type="component" value="Unassembled WGS sequence"/>
</dbReference>
<proteinExistence type="predicted"/>
<keyword evidence="1" id="KW-0732">Signal</keyword>
<accession>A0A9W4UD97</accession>
<protein>
    <recommendedName>
        <fullName evidence="4">Secreted protein</fullName>
    </recommendedName>
</protein>
<reference evidence="2" key="1">
    <citation type="submission" date="2023-01" db="EMBL/GenBank/DDBJ databases">
        <authorList>
            <person name="Van Ghelder C."/>
            <person name="Rancurel C."/>
        </authorList>
    </citation>
    <scope>NUCLEOTIDE SEQUENCE</scope>
    <source>
        <strain evidence="2">CNCM I-4278</strain>
    </source>
</reference>
<feature type="signal peptide" evidence="1">
    <location>
        <begin position="1"/>
        <end position="17"/>
    </location>
</feature>
<evidence type="ECO:0000313" key="3">
    <source>
        <dbReference type="Proteomes" id="UP001152607"/>
    </source>
</evidence>
<gene>
    <name evidence="2" type="ORF">PDIGIT_LOCUS6932</name>
</gene>
<sequence length="179" mass="19769">MIHLLKVINAPLLPVLALSLPLLTTKYHASKMNPHRRRRNPNKPIQPLHRTREIASQIGSRIVTNPVRGTQCVALGTRKSQRSRTTTHDVMAEVVTRKQFLVRARLDFSVDHRNTGAIKCKPVTQRGVIENRERAICQRLSDVAGVKPRFFSAVVFAAGEDDGAEPVFVVVAAVVAVAG</sequence>